<name>A0A4S8MNS0_DENBC</name>
<reference evidence="1 2" key="1">
    <citation type="journal article" date="2019" name="Nat. Ecol. Evol.">
        <title>Megaphylogeny resolves global patterns of mushroom evolution.</title>
        <authorList>
            <person name="Varga T."/>
            <person name="Krizsan K."/>
            <person name="Foldi C."/>
            <person name="Dima B."/>
            <person name="Sanchez-Garcia M."/>
            <person name="Sanchez-Ramirez S."/>
            <person name="Szollosi G.J."/>
            <person name="Szarkandi J.G."/>
            <person name="Papp V."/>
            <person name="Albert L."/>
            <person name="Andreopoulos W."/>
            <person name="Angelini C."/>
            <person name="Antonin V."/>
            <person name="Barry K.W."/>
            <person name="Bougher N.L."/>
            <person name="Buchanan P."/>
            <person name="Buyck B."/>
            <person name="Bense V."/>
            <person name="Catcheside P."/>
            <person name="Chovatia M."/>
            <person name="Cooper J."/>
            <person name="Damon W."/>
            <person name="Desjardin D."/>
            <person name="Finy P."/>
            <person name="Geml J."/>
            <person name="Haridas S."/>
            <person name="Hughes K."/>
            <person name="Justo A."/>
            <person name="Karasinski D."/>
            <person name="Kautmanova I."/>
            <person name="Kiss B."/>
            <person name="Kocsube S."/>
            <person name="Kotiranta H."/>
            <person name="LaButti K.M."/>
            <person name="Lechner B.E."/>
            <person name="Liimatainen K."/>
            <person name="Lipzen A."/>
            <person name="Lukacs Z."/>
            <person name="Mihaltcheva S."/>
            <person name="Morgado L.N."/>
            <person name="Niskanen T."/>
            <person name="Noordeloos M.E."/>
            <person name="Ohm R.A."/>
            <person name="Ortiz-Santana B."/>
            <person name="Ovrebo C."/>
            <person name="Racz N."/>
            <person name="Riley R."/>
            <person name="Savchenko A."/>
            <person name="Shiryaev A."/>
            <person name="Soop K."/>
            <person name="Spirin V."/>
            <person name="Szebenyi C."/>
            <person name="Tomsovsky M."/>
            <person name="Tulloss R.E."/>
            <person name="Uehling J."/>
            <person name="Grigoriev I.V."/>
            <person name="Vagvolgyi C."/>
            <person name="Papp T."/>
            <person name="Martin F.M."/>
            <person name="Miettinen O."/>
            <person name="Hibbett D.S."/>
            <person name="Nagy L.G."/>
        </authorList>
    </citation>
    <scope>NUCLEOTIDE SEQUENCE [LARGE SCALE GENOMIC DNA]</scope>
    <source>
        <strain evidence="1 2">CBS 962.96</strain>
    </source>
</reference>
<proteinExistence type="predicted"/>
<keyword evidence="2" id="KW-1185">Reference proteome</keyword>
<evidence type="ECO:0000313" key="2">
    <source>
        <dbReference type="Proteomes" id="UP000297245"/>
    </source>
</evidence>
<evidence type="ECO:0000313" key="1">
    <source>
        <dbReference type="EMBL" id="THV04608.1"/>
    </source>
</evidence>
<dbReference type="AlphaFoldDB" id="A0A4S8MNS0"/>
<dbReference type="EMBL" id="ML179054">
    <property type="protein sequence ID" value="THV04608.1"/>
    <property type="molecule type" value="Genomic_DNA"/>
</dbReference>
<gene>
    <name evidence="1" type="ORF">K435DRAFT_790825</name>
</gene>
<protein>
    <submittedName>
        <fullName evidence="1">Uncharacterized protein</fullName>
    </submittedName>
</protein>
<dbReference type="Proteomes" id="UP000297245">
    <property type="component" value="Unassembled WGS sequence"/>
</dbReference>
<sequence length="203" mass="22720">MKMQRSSDSTFKEETNTTKHIDLFLKLSKINFAFFDKLGNFGRLRISGSVPATQFFFVGGSTDAELHLERMAALATKRGRDITLEGEIISNWSGRSLSHELYRARGVILMIGRSLQGQFQDFEGETELSRSWLQKCGSPSAADYNELKDGRRAVCRMTRLQPPSGRKAGQAEPATRLHDDGMESTYCQPFVLFGPNSLQLASD</sequence>
<organism evidence="1 2">
    <name type="scientific">Dendrothele bispora (strain CBS 962.96)</name>
    <dbReference type="NCBI Taxonomy" id="1314807"/>
    <lineage>
        <taxon>Eukaryota</taxon>
        <taxon>Fungi</taxon>
        <taxon>Dikarya</taxon>
        <taxon>Basidiomycota</taxon>
        <taxon>Agaricomycotina</taxon>
        <taxon>Agaricomycetes</taxon>
        <taxon>Agaricomycetidae</taxon>
        <taxon>Agaricales</taxon>
        <taxon>Agaricales incertae sedis</taxon>
        <taxon>Dendrothele</taxon>
    </lineage>
</organism>
<accession>A0A4S8MNS0</accession>